<accession>A0A853BTU2</accession>
<name>A0A853BTU2_9ACTN</name>
<dbReference type="GO" id="GO:0016491">
    <property type="term" value="F:oxidoreductase activity"/>
    <property type="evidence" value="ECO:0007669"/>
    <property type="project" value="InterPro"/>
</dbReference>
<dbReference type="AlphaFoldDB" id="A0A853BTU2"/>
<evidence type="ECO:0000259" key="2">
    <source>
        <dbReference type="Pfam" id="PF00881"/>
    </source>
</evidence>
<evidence type="ECO:0000313" key="4">
    <source>
        <dbReference type="Proteomes" id="UP000575985"/>
    </source>
</evidence>
<keyword evidence="4" id="KW-1185">Reference proteome</keyword>
<evidence type="ECO:0000256" key="1">
    <source>
        <dbReference type="SAM" id="MobiDB-lite"/>
    </source>
</evidence>
<proteinExistence type="predicted"/>
<feature type="domain" description="Nitroreductase" evidence="2">
    <location>
        <begin position="31"/>
        <end position="77"/>
    </location>
</feature>
<reference evidence="3 4" key="1">
    <citation type="submission" date="2020-07" db="EMBL/GenBank/DDBJ databases">
        <title>Sequencing the genomes of 1000 actinobacteria strains.</title>
        <authorList>
            <person name="Klenk H.-P."/>
        </authorList>
    </citation>
    <scope>NUCLEOTIDE SEQUENCE [LARGE SCALE GENOMIC DNA]</scope>
    <source>
        <strain evidence="3 4">DSM 45927</strain>
    </source>
</reference>
<dbReference type="EMBL" id="JACCFO010000001">
    <property type="protein sequence ID" value="NYI98553.1"/>
    <property type="molecule type" value="Genomic_DNA"/>
</dbReference>
<comment type="caution">
    <text evidence="3">The sequence shown here is derived from an EMBL/GenBank/DDBJ whole genome shotgun (WGS) entry which is preliminary data.</text>
</comment>
<dbReference type="SUPFAM" id="SSF55469">
    <property type="entry name" value="FMN-dependent nitroreductase-like"/>
    <property type="match status" value="1"/>
</dbReference>
<dbReference type="InterPro" id="IPR029479">
    <property type="entry name" value="Nitroreductase"/>
</dbReference>
<protein>
    <submittedName>
        <fullName evidence="3">Nitroreductase</fullName>
    </submittedName>
</protein>
<dbReference type="Gene3D" id="3.40.109.10">
    <property type="entry name" value="NADH Oxidase"/>
    <property type="match status" value="1"/>
</dbReference>
<dbReference type="CDD" id="cd02062">
    <property type="entry name" value="Nitro_FMN_reductase"/>
    <property type="match status" value="1"/>
</dbReference>
<dbReference type="InterPro" id="IPR000415">
    <property type="entry name" value="Nitroreductase-like"/>
</dbReference>
<sequence length="161" mass="17551">MTASDERRSPTERDGQEPLDGDTARLAALVARPAVRRFDPQRSVSSSTVAHLVDIARRTGSARNRQPWRFVEVRNRRMLKHLSHLGAYAQFLARAPVALAIASEDNGFADTEFDVGRVTQTIVLGGTVDAVRAAGDHDLLRVRRIVGELAGDVIAVTGRGQ</sequence>
<gene>
    <name evidence="3" type="ORF">HNR12_004830</name>
</gene>
<evidence type="ECO:0000313" key="3">
    <source>
        <dbReference type="EMBL" id="NYI98553.1"/>
    </source>
</evidence>
<feature type="compositionally biased region" description="Basic and acidic residues" evidence="1">
    <location>
        <begin position="1"/>
        <end position="16"/>
    </location>
</feature>
<dbReference type="Pfam" id="PF00881">
    <property type="entry name" value="Nitroreductase"/>
    <property type="match status" value="1"/>
</dbReference>
<organism evidence="3 4">
    <name type="scientific">Streptomonospora nanhaiensis</name>
    <dbReference type="NCBI Taxonomy" id="1323731"/>
    <lineage>
        <taxon>Bacteria</taxon>
        <taxon>Bacillati</taxon>
        <taxon>Actinomycetota</taxon>
        <taxon>Actinomycetes</taxon>
        <taxon>Streptosporangiales</taxon>
        <taxon>Nocardiopsidaceae</taxon>
        <taxon>Streptomonospora</taxon>
    </lineage>
</organism>
<dbReference type="Proteomes" id="UP000575985">
    <property type="component" value="Unassembled WGS sequence"/>
</dbReference>
<feature type="region of interest" description="Disordered" evidence="1">
    <location>
        <begin position="1"/>
        <end position="23"/>
    </location>
</feature>